<proteinExistence type="predicted"/>
<organism evidence="4 5">
    <name type="scientific">Cycloclasticus pugetii</name>
    <dbReference type="NCBI Taxonomy" id="34068"/>
    <lineage>
        <taxon>Bacteria</taxon>
        <taxon>Pseudomonadati</taxon>
        <taxon>Pseudomonadota</taxon>
        <taxon>Gammaproteobacteria</taxon>
        <taxon>Thiotrichales</taxon>
        <taxon>Piscirickettsiaceae</taxon>
        <taxon>Cycloclasticus</taxon>
    </lineage>
</organism>
<keyword evidence="1 2" id="KW-0129">CBS domain</keyword>
<evidence type="ECO:0000256" key="2">
    <source>
        <dbReference type="PROSITE-ProRule" id="PRU00703"/>
    </source>
</evidence>
<sequence>MFKSVLIKDYMATNLTTFTPGLEISQAIKYLNTHKISGAPVVDERGTLVGMLSEKDCLQVALQSTYYEDWVGGVVSEYMTEELETVPDTASIVDVAEKFLKSSFKRYPVLDEDGELVGQISRSDVLRALDELW</sequence>
<dbReference type="SMART" id="SM00116">
    <property type="entry name" value="CBS"/>
    <property type="match status" value="2"/>
</dbReference>
<dbReference type="PANTHER" id="PTHR43080:SF26">
    <property type="entry name" value="REGULATORY PROTEIN"/>
    <property type="match status" value="1"/>
</dbReference>
<evidence type="ECO:0000259" key="3">
    <source>
        <dbReference type="PROSITE" id="PS51371"/>
    </source>
</evidence>
<gene>
    <name evidence="4" type="ORF">L196_02290</name>
</gene>
<feature type="domain" description="CBS" evidence="3">
    <location>
        <begin position="79"/>
        <end position="133"/>
    </location>
</feature>
<dbReference type="PANTHER" id="PTHR43080">
    <property type="entry name" value="CBS DOMAIN-CONTAINING PROTEIN CBSX3, MITOCHONDRIAL"/>
    <property type="match status" value="1"/>
</dbReference>
<comment type="caution">
    <text evidence="4">The sequence shown here is derived from an EMBL/GenBank/DDBJ whole genome shotgun (WGS) entry which is preliminary data.</text>
</comment>
<dbReference type="InterPro" id="IPR051257">
    <property type="entry name" value="Diverse_CBS-Domain"/>
</dbReference>
<feature type="domain" description="CBS" evidence="3">
    <location>
        <begin position="11"/>
        <end position="68"/>
    </location>
</feature>
<dbReference type="InterPro" id="IPR046342">
    <property type="entry name" value="CBS_dom_sf"/>
</dbReference>
<dbReference type="Proteomes" id="UP000015462">
    <property type="component" value="Unassembled WGS sequence"/>
</dbReference>
<dbReference type="Pfam" id="PF00571">
    <property type="entry name" value="CBS"/>
    <property type="match status" value="2"/>
</dbReference>
<evidence type="ECO:0000256" key="1">
    <source>
        <dbReference type="ARBA" id="ARBA00023122"/>
    </source>
</evidence>
<dbReference type="RefSeq" id="WP_015005343.1">
    <property type="nucleotide sequence ID" value="NZ_FQZJ01000002.1"/>
</dbReference>
<dbReference type="CDD" id="cd04629">
    <property type="entry name" value="CBS_pair_bac"/>
    <property type="match status" value="1"/>
</dbReference>
<keyword evidence="5" id="KW-1185">Reference proteome</keyword>
<name>A0AB33Z564_9GAMM</name>
<dbReference type="AlphaFoldDB" id="A0AB33Z564"/>
<protein>
    <submittedName>
        <fullName evidence="4">Signal transduction protein with CBS domains</fullName>
    </submittedName>
</protein>
<reference evidence="4 5" key="1">
    <citation type="journal article" date="2013" name="Genome Announc.">
        <title>Genome Sequence of the Pyrene- and Fluoranthene-Degrading Bacterium Cycloclasticus sp. Strain PY97M.</title>
        <authorList>
            <person name="Cui Z."/>
            <person name="Xu G."/>
            <person name="Li Q."/>
            <person name="Gao W."/>
            <person name="Zheng L."/>
        </authorList>
    </citation>
    <scope>NUCLEOTIDE SEQUENCE [LARGE SCALE GENOMIC DNA]</scope>
    <source>
        <strain evidence="4 5">PY97M</strain>
    </source>
</reference>
<evidence type="ECO:0000313" key="4">
    <source>
        <dbReference type="EMBL" id="EPD14289.1"/>
    </source>
</evidence>
<dbReference type="SUPFAM" id="SSF54631">
    <property type="entry name" value="CBS-domain pair"/>
    <property type="match status" value="1"/>
</dbReference>
<dbReference type="InterPro" id="IPR044729">
    <property type="entry name" value="CBS_bac"/>
</dbReference>
<dbReference type="PROSITE" id="PS51371">
    <property type="entry name" value="CBS"/>
    <property type="match status" value="2"/>
</dbReference>
<dbReference type="EMBL" id="ASHL01000001">
    <property type="protein sequence ID" value="EPD14289.1"/>
    <property type="molecule type" value="Genomic_DNA"/>
</dbReference>
<dbReference type="Gene3D" id="3.10.580.10">
    <property type="entry name" value="CBS-domain"/>
    <property type="match status" value="1"/>
</dbReference>
<accession>A0AB33Z564</accession>
<evidence type="ECO:0000313" key="5">
    <source>
        <dbReference type="Proteomes" id="UP000015462"/>
    </source>
</evidence>
<dbReference type="InterPro" id="IPR000644">
    <property type="entry name" value="CBS_dom"/>
</dbReference>